<gene>
    <name evidence="2" type="ORF">DOTSEDRAFT_68599</name>
</gene>
<proteinExistence type="predicted"/>
<dbReference type="OMA" id="WAKLMNE"/>
<name>N1Q4Z5_DOTSN</name>
<dbReference type="EMBL" id="KB446535">
    <property type="protein sequence ID" value="EME49859.1"/>
    <property type="molecule type" value="Genomic_DNA"/>
</dbReference>
<feature type="region of interest" description="Disordered" evidence="1">
    <location>
        <begin position="205"/>
        <end position="267"/>
    </location>
</feature>
<accession>N1Q4Z5</accession>
<dbReference type="HOGENOM" id="CLU_711782_0_0_1"/>
<reference evidence="2 3" key="2">
    <citation type="journal article" date="2012" name="PLoS Pathog.">
        <title>Diverse lifestyles and strategies of plant pathogenesis encoded in the genomes of eighteen Dothideomycetes fungi.</title>
        <authorList>
            <person name="Ohm R.A."/>
            <person name="Feau N."/>
            <person name="Henrissat B."/>
            <person name="Schoch C.L."/>
            <person name="Horwitz B.A."/>
            <person name="Barry K.W."/>
            <person name="Condon B.J."/>
            <person name="Copeland A.C."/>
            <person name="Dhillon B."/>
            <person name="Glaser F."/>
            <person name="Hesse C.N."/>
            <person name="Kosti I."/>
            <person name="LaButti K."/>
            <person name="Lindquist E.A."/>
            <person name="Lucas S."/>
            <person name="Salamov A.A."/>
            <person name="Bradshaw R.E."/>
            <person name="Ciuffetti L."/>
            <person name="Hamelin R.C."/>
            <person name="Kema G.H.J."/>
            <person name="Lawrence C."/>
            <person name="Scott J.A."/>
            <person name="Spatafora J.W."/>
            <person name="Turgeon B.G."/>
            <person name="de Wit P.J.G.M."/>
            <person name="Zhong S."/>
            <person name="Goodwin S.B."/>
            <person name="Grigoriev I.V."/>
        </authorList>
    </citation>
    <scope>NUCLEOTIDE SEQUENCE [LARGE SCALE GENOMIC DNA]</scope>
    <source>
        <strain evidence="3">NZE10 / CBS 128990</strain>
    </source>
</reference>
<evidence type="ECO:0000256" key="1">
    <source>
        <dbReference type="SAM" id="MobiDB-lite"/>
    </source>
</evidence>
<feature type="compositionally biased region" description="Polar residues" evidence="1">
    <location>
        <begin position="132"/>
        <end position="144"/>
    </location>
</feature>
<evidence type="ECO:0000313" key="3">
    <source>
        <dbReference type="Proteomes" id="UP000016933"/>
    </source>
</evidence>
<dbReference type="eggNOG" id="ENOG502R944">
    <property type="taxonomic scope" value="Eukaryota"/>
</dbReference>
<dbReference type="AlphaFoldDB" id="N1Q4Z5"/>
<organism evidence="2 3">
    <name type="scientific">Dothistroma septosporum (strain NZE10 / CBS 128990)</name>
    <name type="common">Red band needle blight fungus</name>
    <name type="synonym">Mycosphaerella pini</name>
    <dbReference type="NCBI Taxonomy" id="675120"/>
    <lineage>
        <taxon>Eukaryota</taxon>
        <taxon>Fungi</taxon>
        <taxon>Dikarya</taxon>
        <taxon>Ascomycota</taxon>
        <taxon>Pezizomycotina</taxon>
        <taxon>Dothideomycetes</taxon>
        <taxon>Dothideomycetidae</taxon>
        <taxon>Mycosphaerellales</taxon>
        <taxon>Mycosphaerellaceae</taxon>
        <taxon>Dothistroma</taxon>
    </lineage>
</organism>
<protein>
    <submittedName>
        <fullName evidence="2">Uncharacterized protein</fullName>
    </submittedName>
</protein>
<reference evidence="3" key="1">
    <citation type="journal article" date="2012" name="PLoS Genet.">
        <title>The genomes of the fungal plant pathogens Cladosporium fulvum and Dothistroma septosporum reveal adaptation to different hosts and lifestyles but also signatures of common ancestry.</title>
        <authorList>
            <person name="de Wit P.J.G.M."/>
            <person name="van der Burgt A."/>
            <person name="Oekmen B."/>
            <person name="Stergiopoulos I."/>
            <person name="Abd-Elsalam K.A."/>
            <person name="Aerts A.L."/>
            <person name="Bahkali A.H."/>
            <person name="Beenen H.G."/>
            <person name="Chettri P."/>
            <person name="Cox M.P."/>
            <person name="Datema E."/>
            <person name="de Vries R.P."/>
            <person name="Dhillon B."/>
            <person name="Ganley A.R."/>
            <person name="Griffiths S.A."/>
            <person name="Guo Y."/>
            <person name="Hamelin R.C."/>
            <person name="Henrissat B."/>
            <person name="Kabir M.S."/>
            <person name="Jashni M.K."/>
            <person name="Kema G."/>
            <person name="Klaubauf S."/>
            <person name="Lapidus A."/>
            <person name="Levasseur A."/>
            <person name="Lindquist E."/>
            <person name="Mehrabi R."/>
            <person name="Ohm R.A."/>
            <person name="Owen T.J."/>
            <person name="Salamov A."/>
            <person name="Schwelm A."/>
            <person name="Schijlen E."/>
            <person name="Sun H."/>
            <person name="van den Burg H.A."/>
            <person name="van Ham R.C.H.J."/>
            <person name="Zhang S."/>
            <person name="Goodwin S.B."/>
            <person name="Grigoriev I.V."/>
            <person name="Collemare J."/>
            <person name="Bradshaw R.E."/>
        </authorList>
    </citation>
    <scope>NUCLEOTIDE SEQUENCE [LARGE SCALE GENOMIC DNA]</scope>
    <source>
        <strain evidence="3">NZE10 / CBS 128990</strain>
    </source>
</reference>
<sequence length="388" mass="42462">MGLASFFAAWRGDKAKVATPQSPPLRRSNDHHLASSTSRHQRLGSYEAPRHPVTALPSPPPNAASATVAASNEERSKGRAATPSQSKPKSRRRSIFGGRHDDDEYVPAMPGRAYSRHNKARDGIEMMPPGSAASNDSQTSATTSKPRRLSLGYALGSRSKDDSKRKSWFSSNRQTITAADMPPLPPMPVIIPDTRGSARAALPLDKRRSRAASIKSTTSTVRGPKRRSFWASSNPDDSDEEIPPVPSLTPDSMTSDPFDNVDYTRSVDLTQTTTRTYDTKPGRPLSVSTVRTVRSYKPKSAAKGFLKSTSGATETARLSYRKSFNVEDDAAMVCLTEEQRIEWAKLMNEGDTFQDHSLRTMKSHTSDCSGKDKFSNDQALAALEFGVR</sequence>
<feature type="region of interest" description="Disordered" evidence="1">
    <location>
        <begin position="10"/>
        <end position="169"/>
    </location>
</feature>
<dbReference type="Proteomes" id="UP000016933">
    <property type="component" value="Unassembled WGS sequence"/>
</dbReference>
<dbReference type="OrthoDB" id="3646447at2759"/>
<keyword evidence="3" id="KW-1185">Reference proteome</keyword>
<evidence type="ECO:0000313" key="2">
    <source>
        <dbReference type="EMBL" id="EME49859.1"/>
    </source>
</evidence>